<name>A0A2S8GDQ2_9BACT</name>
<evidence type="ECO:0000313" key="3">
    <source>
        <dbReference type="EMBL" id="PQO42553.1"/>
    </source>
</evidence>
<dbReference type="SUPFAM" id="SSF63829">
    <property type="entry name" value="Calcium-dependent phosphotriesterase"/>
    <property type="match status" value="1"/>
</dbReference>
<protein>
    <recommendedName>
        <fullName evidence="2">DUF7133 domain-containing protein</fullName>
    </recommendedName>
</protein>
<reference evidence="3 4" key="1">
    <citation type="submission" date="2018-02" db="EMBL/GenBank/DDBJ databases">
        <title>Comparative genomes isolates from brazilian mangrove.</title>
        <authorList>
            <person name="Araujo J.E."/>
            <person name="Taketani R.G."/>
            <person name="Silva M.C.P."/>
            <person name="Loureco M.V."/>
            <person name="Andreote F.D."/>
        </authorList>
    </citation>
    <scope>NUCLEOTIDE SEQUENCE [LARGE SCALE GENOMIC DNA]</scope>
    <source>
        <strain evidence="3 4">Nap-Phe MGV</strain>
    </source>
</reference>
<dbReference type="EMBL" id="PUHZ01000025">
    <property type="protein sequence ID" value="PQO42553.1"/>
    <property type="molecule type" value="Genomic_DNA"/>
</dbReference>
<sequence length="490" mass="53971">MVRFFYALILILVCLAGNFAKAQDKEQEKYYKITPLPIPEGVVLEAGALEMMPDGKLAVSSRRGDIYLVDKPKASSPETDTSFQRFAHGLHEVLGLAYRNGWLYVTQRCDVSKIRDTDGNGEADQFEIVSDGWGVSGDYHEYAFGSKFDKEGNIWVTLCLTGSFNSNVPFRGWCLRVNEDGTTVPTASGIRSPGGMGMNAEGDVFYTDNQGPWNGTSGLKHLVPGHFMGHPVGNKWYELAPNLGTPPQEPESNSRFHIEAKKIPKYMPAAVLFPYDKMGKSASGIDYDRSAGKFGPFAGQMLVGDQSHSTIMRVVLEKVNGRYQGACLPFLDGIGSGTLPLLMTEDGNLFVGGTNRGWGSRGSKPFSLERINWTGVTPFEILDVSAHSDGFTVRFTEPIDPASVEKPDAIEAETYTYIYQSSYGSPEVDHTEPKVTGIEVAPDRKSVRITLDQVEEGHVHEIHFPGIRNADGKPLWHDVFYYTMNQVPGA</sequence>
<evidence type="ECO:0000313" key="4">
    <source>
        <dbReference type="Proteomes" id="UP000237819"/>
    </source>
</evidence>
<dbReference type="InterPro" id="IPR055557">
    <property type="entry name" value="DUF7133"/>
</dbReference>
<keyword evidence="1" id="KW-0732">Signal</keyword>
<evidence type="ECO:0000256" key="1">
    <source>
        <dbReference type="SAM" id="SignalP"/>
    </source>
</evidence>
<comment type="caution">
    <text evidence="3">The sequence shown here is derived from an EMBL/GenBank/DDBJ whole genome shotgun (WGS) entry which is preliminary data.</text>
</comment>
<feature type="domain" description="DUF7133" evidence="2">
    <location>
        <begin position="83"/>
        <end position="220"/>
    </location>
</feature>
<dbReference type="Proteomes" id="UP000237819">
    <property type="component" value="Unassembled WGS sequence"/>
</dbReference>
<dbReference type="InterPro" id="IPR011042">
    <property type="entry name" value="6-blade_b-propeller_TolB-like"/>
</dbReference>
<dbReference type="PANTHER" id="PTHR33546">
    <property type="entry name" value="LARGE, MULTIFUNCTIONAL SECRETED PROTEIN-RELATED"/>
    <property type="match status" value="1"/>
</dbReference>
<proteinExistence type="predicted"/>
<dbReference type="Pfam" id="PF23500">
    <property type="entry name" value="DUF7133"/>
    <property type="match status" value="1"/>
</dbReference>
<feature type="chain" id="PRO_5015634927" description="DUF7133 domain-containing protein" evidence="1">
    <location>
        <begin position="23"/>
        <end position="490"/>
    </location>
</feature>
<evidence type="ECO:0000259" key="2">
    <source>
        <dbReference type="Pfam" id="PF23500"/>
    </source>
</evidence>
<feature type="signal peptide" evidence="1">
    <location>
        <begin position="1"/>
        <end position="22"/>
    </location>
</feature>
<dbReference type="Gene3D" id="2.120.10.30">
    <property type="entry name" value="TolB, C-terminal domain"/>
    <property type="match status" value="1"/>
</dbReference>
<accession>A0A2S8GDQ2</accession>
<gene>
    <name evidence="3" type="ORF">C5Y93_29420</name>
</gene>
<dbReference type="PANTHER" id="PTHR33546:SF1">
    <property type="entry name" value="LARGE, MULTIFUNCTIONAL SECRETED PROTEIN"/>
    <property type="match status" value="1"/>
</dbReference>
<organism evidence="3 4">
    <name type="scientific">Blastopirellula marina</name>
    <dbReference type="NCBI Taxonomy" id="124"/>
    <lineage>
        <taxon>Bacteria</taxon>
        <taxon>Pseudomonadati</taxon>
        <taxon>Planctomycetota</taxon>
        <taxon>Planctomycetia</taxon>
        <taxon>Pirellulales</taxon>
        <taxon>Pirellulaceae</taxon>
        <taxon>Blastopirellula</taxon>
    </lineage>
</organism>
<dbReference type="OrthoDB" id="176168at2"/>
<dbReference type="AlphaFoldDB" id="A0A2S8GDQ2"/>
<dbReference type="RefSeq" id="WP_105339134.1">
    <property type="nucleotide sequence ID" value="NZ_PUHZ01000025.1"/>
</dbReference>